<dbReference type="AlphaFoldDB" id="A0AAV8YSR6"/>
<dbReference type="Proteomes" id="UP001162162">
    <property type="component" value="Unassembled WGS sequence"/>
</dbReference>
<evidence type="ECO:0000313" key="2">
    <source>
        <dbReference type="Proteomes" id="UP001162162"/>
    </source>
</evidence>
<name>A0AAV8YSR6_9CUCU</name>
<accession>A0AAV8YSR6</accession>
<gene>
    <name evidence="1" type="ORF">NQ318_019130</name>
</gene>
<sequence length="66" mass="7614">MTVHHDPKFSCFDPAVFFYILLNFEIVPVNESATYEVCKLSNNNCNIAADLATLRRRDLEGRMFKS</sequence>
<evidence type="ECO:0000313" key="1">
    <source>
        <dbReference type="EMBL" id="KAJ8953890.1"/>
    </source>
</evidence>
<protein>
    <submittedName>
        <fullName evidence="1">Uncharacterized protein</fullName>
    </submittedName>
</protein>
<organism evidence="1 2">
    <name type="scientific">Aromia moschata</name>
    <dbReference type="NCBI Taxonomy" id="1265417"/>
    <lineage>
        <taxon>Eukaryota</taxon>
        <taxon>Metazoa</taxon>
        <taxon>Ecdysozoa</taxon>
        <taxon>Arthropoda</taxon>
        <taxon>Hexapoda</taxon>
        <taxon>Insecta</taxon>
        <taxon>Pterygota</taxon>
        <taxon>Neoptera</taxon>
        <taxon>Endopterygota</taxon>
        <taxon>Coleoptera</taxon>
        <taxon>Polyphaga</taxon>
        <taxon>Cucujiformia</taxon>
        <taxon>Chrysomeloidea</taxon>
        <taxon>Cerambycidae</taxon>
        <taxon>Cerambycinae</taxon>
        <taxon>Callichromatini</taxon>
        <taxon>Aromia</taxon>
    </lineage>
</organism>
<reference evidence="1" key="1">
    <citation type="journal article" date="2023" name="Insect Mol. Biol.">
        <title>Genome sequencing provides insights into the evolution of gene families encoding plant cell wall-degrading enzymes in longhorned beetles.</title>
        <authorList>
            <person name="Shin N.R."/>
            <person name="Okamura Y."/>
            <person name="Kirsch R."/>
            <person name="Pauchet Y."/>
        </authorList>
    </citation>
    <scope>NUCLEOTIDE SEQUENCE</scope>
    <source>
        <strain evidence="1">AMC_N1</strain>
    </source>
</reference>
<comment type="caution">
    <text evidence="1">The sequence shown here is derived from an EMBL/GenBank/DDBJ whole genome shotgun (WGS) entry which is preliminary data.</text>
</comment>
<dbReference type="EMBL" id="JAPWTK010000052">
    <property type="protein sequence ID" value="KAJ8953890.1"/>
    <property type="molecule type" value="Genomic_DNA"/>
</dbReference>
<keyword evidence="2" id="KW-1185">Reference proteome</keyword>
<proteinExistence type="predicted"/>